<dbReference type="Gene3D" id="3.90.1660.10">
    <property type="entry name" value="CofE-like domain"/>
    <property type="match status" value="1"/>
</dbReference>
<keyword evidence="10" id="KW-1185">Reference proteome</keyword>
<sequence>MTGIGPIHILRLAGLPMIGPDSDLCVEIAGAMERSAIALQDGDIVVVAQKIVSKAEGRKRALNDYVPSPAARDLAGTVNKDARLVEAVLSESRAVIRAVPNVLIVEHKLGHIMANAGIDQSNVEADGADGETILLLPEDPDASARALRDRLRPHGVERIGVVISDSFGRPWRIGTTGIAIGVAGVPAVVDRRGEQDLFGRVMQVTEVGFADAVAAAACLAMGEGAEAIPVAIVRGLDWQAGVHDASDGLRDPERDLFR</sequence>
<dbReference type="GO" id="GO:0005525">
    <property type="term" value="F:GTP binding"/>
    <property type="evidence" value="ECO:0007669"/>
    <property type="project" value="UniProtKB-KW"/>
</dbReference>
<keyword evidence="1 9" id="KW-0436">Ligase</keyword>
<evidence type="ECO:0000313" key="9">
    <source>
        <dbReference type="EMBL" id="MVA95836.1"/>
    </source>
</evidence>
<keyword evidence="7" id="KW-0464">Manganese</keyword>
<name>A0A844Q6Z9_9HYPH</name>
<keyword evidence="4" id="KW-0460">Magnesium</keyword>
<evidence type="ECO:0000256" key="4">
    <source>
        <dbReference type="ARBA" id="ARBA00022842"/>
    </source>
</evidence>
<dbReference type="Pfam" id="PF01996">
    <property type="entry name" value="F420_ligase"/>
    <property type="match status" value="1"/>
</dbReference>
<dbReference type="PANTHER" id="PTHR47917:SF1">
    <property type="entry name" value="COENZYME F420:L-GLUTAMATE LIGASE"/>
    <property type="match status" value="1"/>
</dbReference>
<dbReference type="EMBL" id="WPHG01000001">
    <property type="protein sequence ID" value="MVA95836.1"/>
    <property type="molecule type" value="Genomic_DNA"/>
</dbReference>
<evidence type="ECO:0000256" key="2">
    <source>
        <dbReference type="ARBA" id="ARBA00022723"/>
    </source>
</evidence>
<dbReference type="SUPFAM" id="SSF144010">
    <property type="entry name" value="CofE-like"/>
    <property type="match status" value="1"/>
</dbReference>
<evidence type="ECO:0000256" key="3">
    <source>
        <dbReference type="ARBA" id="ARBA00022741"/>
    </source>
</evidence>
<dbReference type="PANTHER" id="PTHR47917">
    <property type="match status" value="1"/>
</dbReference>
<dbReference type="Gene3D" id="3.30.1330.100">
    <property type="entry name" value="CofE-like"/>
    <property type="match status" value="1"/>
</dbReference>
<gene>
    <name evidence="9" type="primary">cofE</name>
    <name evidence="9" type="ORF">GN330_01030</name>
</gene>
<evidence type="ECO:0000259" key="8">
    <source>
        <dbReference type="Pfam" id="PF01996"/>
    </source>
</evidence>
<dbReference type="InterPro" id="IPR008225">
    <property type="entry name" value="F420-0_g-glutamyl_ligase"/>
</dbReference>
<feature type="domain" description="Coenzyme F420:L-glutamate ligase-like" evidence="8">
    <location>
        <begin position="15"/>
        <end position="235"/>
    </location>
</feature>
<keyword evidence="6" id="KW-0342">GTP-binding</keyword>
<evidence type="ECO:0000256" key="5">
    <source>
        <dbReference type="ARBA" id="ARBA00022958"/>
    </source>
</evidence>
<keyword evidence="3" id="KW-0547">Nucleotide-binding</keyword>
<dbReference type="NCBIfam" id="TIGR01916">
    <property type="entry name" value="F420_cofE"/>
    <property type="match status" value="1"/>
</dbReference>
<evidence type="ECO:0000256" key="6">
    <source>
        <dbReference type="ARBA" id="ARBA00023134"/>
    </source>
</evidence>
<organism evidence="9 10">
    <name type="scientific">Nitratireductor arenosus</name>
    <dbReference type="NCBI Taxonomy" id="2682096"/>
    <lineage>
        <taxon>Bacteria</taxon>
        <taxon>Pseudomonadati</taxon>
        <taxon>Pseudomonadota</taxon>
        <taxon>Alphaproteobacteria</taxon>
        <taxon>Hyphomicrobiales</taxon>
        <taxon>Phyllobacteriaceae</taxon>
        <taxon>Nitratireductor</taxon>
    </lineage>
</organism>
<protein>
    <submittedName>
        <fullName evidence="9">Coenzyme F420-0:L-glutamate ligase</fullName>
        <ecNumber evidence="9">6.3.2.31</ecNumber>
    </submittedName>
</protein>
<evidence type="ECO:0000256" key="1">
    <source>
        <dbReference type="ARBA" id="ARBA00022598"/>
    </source>
</evidence>
<evidence type="ECO:0000313" key="10">
    <source>
        <dbReference type="Proteomes" id="UP000463224"/>
    </source>
</evidence>
<keyword evidence="2" id="KW-0479">Metal-binding</keyword>
<dbReference type="EC" id="6.3.2.31" evidence="9"/>
<dbReference type="AlphaFoldDB" id="A0A844Q6Z9"/>
<dbReference type="GO" id="GO:0046872">
    <property type="term" value="F:metal ion binding"/>
    <property type="evidence" value="ECO:0007669"/>
    <property type="project" value="UniProtKB-KW"/>
</dbReference>
<reference evidence="9 10" key="1">
    <citation type="submission" date="2019-12" db="EMBL/GenBank/DDBJ databases">
        <title>Nitratireductor arenosus sp. nov., Isolated from sea sand, Jeju island, South Korea.</title>
        <authorList>
            <person name="Kim W."/>
        </authorList>
    </citation>
    <scope>NUCLEOTIDE SEQUENCE [LARGE SCALE GENOMIC DNA]</scope>
    <source>
        <strain evidence="9 10">CAU 1489</strain>
    </source>
</reference>
<comment type="caution">
    <text evidence="9">The sequence shown here is derived from an EMBL/GenBank/DDBJ whole genome shotgun (WGS) entry which is preliminary data.</text>
</comment>
<dbReference type="GO" id="GO:0052618">
    <property type="term" value="F:coenzyme F420-0:L-glutamate ligase activity"/>
    <property type="evidence" value="ECO:0007669"/>
    <property type="project" value="UniProtKB-EC"/>
</dbReference>
<evidence type="ECO:0000256" key="7">
    <source>
        <dbReference type="ARBA" id="ARBA00023211"/>
    </source>
</evidence>
<dbReference type="InterPro" id="IPR002847">
    <property type="entry name" value="F420-0_gamma-glut_ligase-dom"/>
</dbReference>
<dbReference type="Proteomes" id="UP000463224">
    <property type="component" value="Unassembled WGS sequence"/>
</dbReference>
<accession>A0A844Q6Z9</accession>
<keyword evidence="5" id="KW-0630">Potassium</keyword>
<dbReference type="RefSeq" id="WP_156710712.1">
    <property type="nucleotide sequence ID" value="NZ_WPHG01000001.1"/>
</dbReference>
<proteinExistence type="predicted"/>